<dbReference type="GO" id="GO:0038023">
    <property type="term" value="F:signaling receptor activity"/>
    <property type="evidence" value="ECO:0007669"/>
    <property type="project" value="InterPro"/>
</dbReference>
<dbReference type="AlphaFoldDB" id="A0AAW0I1N0"/>
<keyword evidence="3" id="KW-1185">Reference proteome</keyword>
<dbReference type="Proteomes" id="UP001488838">
    <property type="component" value="Unassembled WGS sequence"/>
</dbReference>
<sequence>MEGKLDALWVLLRKGYDRVSVMRPQPGDTQYQNNCSCTTTAIVSCADKSDANFFNPGCYQTL</sequence>
<feature type="domain" description="Anthrax toxin receptor C-terminal" evidence="1">
    <location>
        <begin position="2"/>
        <end position="35"/>
    </location>
</feature>
<evidence type="ECO:0000313" key="2">
    <source>
        <dbReference type="EMBL" id="KAK7808208.1"/>
    </source>
</evidence>
<protein>
    <recommendedName>
        <fullName evidence="1">Anthrax toxin receptor C-terminal domain-containing protein</fullName>
    </recommendedName>
</protein>
<organism evidence="2 3">
    <name type="scientific">Myodes glareolus</name>
    <name type="common">Bank vole</name>
    <name type="synonym">Clethrionomys glareolus</name>
    <dbReference type="NCBI Taxonomy" id="447135"/>
    <lineage>
        <taxon>Eukaryota</taxon>
        <taxon>Metazoa</taxon>
        <taxon>Chordata</taxon>
        <taxon>Craniata</taxon>
        <taxon>Vertebrata</taxon>
        <taxon>Euteleostomi</taxon>
        <taxon>Mammalia</taxon>
        <taxon>Eutheria</taxon>
        <taxon>Euarchontoglires</taxon>
        <taxon>Glires</taxon>
        <taxon>Rodentia</taxon>
        <taxon>Myomorpha</taxon>
        <taxon>Muroidea</taxon>
        <taxon>Cricetidae</taxon>
        <taxon>Arvicolinae</taxon>
        <taxon>Myodes</taxon>
    </lineage>
</organism>
<dbReference type="EMBL" id="JBBHLL010000244">
    <property type="protein sequence ID" value="KAK7808208.1"/>
    <property type="molecule type" value="Genomic_DNA"/>
</dbReference>
<name>A0AAW0I1N0_MYOGA</name>
<dbReference type="GO" id="GO:0016020">
    <property type="term" value="C:membrane"/>
    <property type="evidence" value="ECO:0007669"/>
    <property type="project" value="InterPro"/>
</dbReference>
<evidence type="ECO:0000313" key="3">
    <source>
        <dbReference type="Proteomes" id="UP001488838"/>
    </source>
</evidence>
<evidence type="ECO:0000259" key="1">
    <source>
        <dbReference type="Pfam" id="PF05586"/>
    </source>
</evidence>
<proteinExistence type="predicted"/>
<reference evidence="2 3" key="1">
    <citation type="journal article" date="2023" name="bioRxiv">
        <title>Conserved and derived expression patterns and positive selection on dental genes reveal complex evolutionary context of ever-growing rodent molars.</title>
        <authorList>
            <person name="Calamari Z.T."/>
            <person name="Song A."/>
            <person name="Cohen E."/>
            <person name="Akter M."/>
            <person name="Roy R.D."/>
            <person name="Hallikas O."/>
            <person name="Christensen M.M."/>
            <person name="Li P."/>
            <person name="Marangoni P."/>
            <person name="Jernvall J."/>
            <person name="Klein O.D."/>
        </authorList>
    </citation>
    <scope>NUCLEOTIDE SEQUENCE [LARGE SCALE GENOMIC DNA]</scope>
    <source>
        <strain evidence="2">V071</strain>
    </source>
</reference>
<gene>
    <name evidence="2" type="ORF">U0070_016933</name>
</gene>
<accession>A0AAW0I1N0</accession>
<comment type="caution">
    <text evidence="2">The sequence shown here is derived from an EMBL/GenBank/DDBJ whole genome shotgun (WGS) entry which is preliminary data.</text>
</comment>
<dbReference type="Pfam" id="PF05586">
    <property type="entry name" value="Ant_C"/>
    <property type="match status" value="1"/>
</dbReference>
<dbReference type="InterPro" id="IPR008399">
    <property type="entry name" value="Anthrax_toxin_rcpt_C"/>
</dbReference>